<evidence type="ECO:0000313" key="2">
    <source>
        <dbReference type="Proteomes" id="UP000029980"/>
    </source>
</evidence>
<gene>
    <name evidence="1" type="ORF">TEU_02470</name>
</gene>
<dbReference type="AlphaFoldDB" id="A0A097QS47"/>
<organism evidence="1 2">
    <name type="scientific">Thermococcus eurythermalis</name>
    <dbReference type="NCBI Taxonomy" id="1505907"/>
    <lineage>
        <taxon>Archaea</taxon>
        <taxon>Methanobacteriati</taxon>
        <taxon>Methanobacteriota</taxon>
        <taxon>Thermococci</taxon>
        <taxon>Thermococcales</taxon>
        <taxon>Thermococcaceae</taxon>
        <taxon>Thermococcus</taxon>
    </lineage>
</organism>
<dbReference type="OrthoDB" id="89887at2157"/>
<dbReference type="RefSeq" id="WP_050002275.1">
    <property type="nucleotide sequence ID" value="NZ_CP008887.1"/>
</dbReference>
<dbReference type="InterPro" id="IPR012337">
    <property type="entry name" value="RNaseH-like_sf"/>
</dbReference>
<sequence>MRFKRGVTHVIFFDIEYYVPREHRNGPGLRANPYLNGSFVMGGVFQRYFPIDEKPEKKEEFWIWDMEGKDVVEQEKNLLEKIYLYFRESWTRWELLGKDPGLTEPMAVGFGITRLDIPVLFVRSLIHGIAELERLYDTYFKLRHFDLSVASAPVLPESRNRKVLAPVSQNWAVRNLLGDGRRKPSGTTVWELYDAGEYQAIMERTREEVELARKVYQELRKLRNGLPGRP</sequence>
<dbReference type="GeneID" id="25152298"/>
<dbReference type="EMBL" id="CP008887">
    <property type="protein sequence ID" value="AIU69297.1"/>
    <property type="molecule type" value="Genomic_DNA"/>
</dbReference>
<dbReference type="SUPFAM" id="SSF53098">
    <property type="entry name" value="Ribonuclease H-like"/>
    <property type="match status" value="1"/>
</dbReference>
<protein>
    <submittedName>
        <fullName evidence="1">Uncharacterized protein</fullName>
    </submittedName>
</protein>
<reference evidence="1 2" key="1">
    <citation type="journal article" date="2015" name="Int. J. Syst. Evol. Microbiol.">
        <title>Thermococcus eurythermalis sp. nov., a conditional piezophilic hyperthermophilic archaeon with a wide temperature range isolated from an oil-immersed chimney in the Guaymas Basin.</title>
        <authorList>
            <person name="Zhao W."/>
            <person name="Zeng X."/>
            <person name="Xiao X."/>
        </authorList>
    </citation>
    <scope>NUCLEOTIDE SEQUENCE [LARGE SCALE GENOMIC DNA]</scope>
    <source>
        <strain evidence="1 2">A501</strain>
    </source>
</reference>
<keyword evidence="2" id="KW-1185">Reference proteome</keyword>
<dbReference type="HOGENOM" id="CLU_093090_0_0_2"/>
<accession>A0A097QS47</accession>
<dbReference type="KEGG" id="teu:TEU_02470"/>
<evidence type="ECO:0000313" key="1">
    <source>
        <dbReference type="EMBL" id="AIU69297.1"/>
    </source>
</evidence>
<name>A0A097QS47_9EURY</name>
<dbReference type="Proteomes" id="UP000029980">
    <property type="component" value="Chromosome"/>
</dbReference>
<proteinExistence type="predicted"/>